<evidence type="ECO:0000256" key="3">
    <source>
        <dbReference type="ARBA" id="ARBA00023274"/>
    </source>
</evidence>
<evidence type="ECO:0000256" key="2">
    <source>
        <dbReference type="ARBA" id="ARBA00022980"/>
    </source>
</evidence>
<reference evidence="4" key="1">
    <citation type="journal article" date="2015" name="Genome Biol. Evol.">
        <title>Nucleomorph Genome Sequences of Two Chlorarachniophytes, Amorphochlora amoebiformis and Lotharella vacuolata.</title>
        <authorList>
            <person name="Suzuki S."/>
            <person name="Shirato S."/>
            <person name="Hirakawa Y."/>
            <person name="Ishida K."/>
        </authorList>
    </citation>
    <scope>NUCLEOTIDE SEQUENCE</scope>
    <source>
        <strain evidence="4">CCMP2058</strain>
    </source>
</reference>
<keyword evidence="3" id="KW-0687">Ribonucleoprotein</keyword>
<dbReference type="GO" id="GO:0003723">
    <property type="term" value="F:RNA binding"/>
    <property type="evidence" value="ECO:0007669"/>
    <property type="project" value="TreeGrafter"/>
</dbReference>
<dbReference type="Pfam" id="PF00380">
    <property type="entry name" value="Ribosomal_S9"/>
    <property type="match status" value="1"/>
</dbReference>
<accession>A0A0H5BHP6</accession>
<name>A0A0H5BHP6_9EUKA</name>
<dbReference type="InterPro" id="IPR020568">
    <property type="entry name" value="Ribosomal_Su5_D2-typ_SF"/>
</dbReference>
<evidence type="ECO:0000313" key="4">
    <source>
        <dbReference type="EMBL" id="BAS01751.1"/>
    </source>
</evidence>
<evidence type="ECO:0000256" key="1">
    <source>
        <dbReference type="ARBA" id="ARBA00005251"/>
    </source>
</evidence>
<keyword evidence="2 4" id="KW-0689">Ribosomal protein</keyword>
<organism evidence="4">
    <name type="scientific">Amorphochlora amoebiformis</name>
    <dbReference type="NCBI Taxonomy" id="1561963"/>
    <lineage>
        <taxon>Eukaryota</taxon>
        <taxon>Sar</taxon>
        <taxon>Rhizaria</taxon>
        <taxon>Cercozoa</taxon>
        <taxon>Chlorarachniophyceae</taxon>
        <taxon>Amorphochlora</taxon>
    </lineage>
</organism>
<comment type="similarity">
    <text evidence="1">Belongs to the universal ribosomal protein uS9 family.</text>
</comment>
<gene>
    <name evidence="4" type="primary">rps16</name>
</gene>
<dbReference type="SUPFAM" id="SSF54211">
    <property type="entry name" value="Ribosomal protein S5 domain 2-like"/>
    <property type="match status" value="1"/>
</dbReference>
<geneLocation type="nucleomorph" evidence="4"/>
<keyword evidence="4" id="KW-0542">Nucleomorph</keyword>
<dbReference type="Gene3D" id="3.30.230.10">
    <property type="match status" value="1"/>
</dbReference>
<dbReference type="PANTHER" id="PTHR21569:SF16">
    <property type="entry name" value="RIBOSOMAL PROTEIN S16"/>
    <property type="match status" value="1"/>
</dbReference>
<proteinExistence type="inferred from homology"/>
<dbReference type="PANTHER" id="PTHR21569">
    <property type="entry name" value="RIBOSOMAL PROTEIN S9"/>
    <property type="match status" value="1"/>
</dbReference>
<dbReference type="InterPro" id="IPR000754">
    <property type="entry name" value="Ribosomal_uS9"/>
</dbReference>
<dbReference type="GO" id="GO:0006412">
    <property type="term" value="P:translation"/>
    <property type="evidence" value="ECO:0007669"/>
    <property type="project" value="InterPro"/>
</dbReference>
<protein>
    <submittedName>
        <fullName evidence="4">Ribosomal protein S16</fullName>
    </submittedName>
</protein>
<dbReference type="AlphaFoldDB" id="A0A0H5BHP6"/>
<dbReference type="GO" id="GO:0022627">
    <property type="term" value="C:cytosolic small ribosomal subunit"/>
    <property type="evidence" value="ECO:0007669"/>
    <property type="project" value="TreeGrafter"/>
</dbReference>
<sequence length="138" mass="16055">MIQALGKKKNSIAITHLKKGKFNITINNIPFNLISPDYIKYKILEPVYLSGVKSTLNFSLNTFVKGGGFISRIYAIRQSIAKVLLKYYNNHLEKSNKNELRLLFMHFDKHLLFRDTRVKQPKIYGGRGSKARFQKSYR</sequence>
<dbReference type="GO" id="GO:0003735">
    <property type="term" value="F:structural constituent of ribosome"/>
    <property type="evidence" value="ECO:0007669"/>
    <property type="project" value="InterPro"/>
</dbReference>
<dbReference type="InterPro" id="IPR014721">
    <property type="entry name" value="Ribsml_uS5_D2-typ_fold_subgr"/>
</dbReference>
<dbReference type="GO" id="GO:0000462">
    <property type="term" value="P:maturation of SSU-rRNA from tricistronic rRNA transcript (SSU-rRNA, 5.8S rRNA, LSU-rRNA)"/>
    <property type="evidence" value="ECO:0007669"/>
    <property type="project" value="TreeGrafter"/>
</dbReference>
<dbReference type="EMBL" id="AB996602">
    <property type="protein sequence ID" value="BAS01751.1"/>
    <property type="molecule type" value="Genomic_DNA"/>
</dbReference>